<evidence type="ECO:0000259" key="3">
    <source>
        <dbReference type="PROSITE" id="PS50011"/>
    </source>
</evidence>
<organism evidence="4 5">
    <name type="scientific">Cymbomonas tetramitiformis</name>
    <dbReference type="NCBI Taxonomy" id="36881"/>
    <lineage>
        <taxon>Eukaryota</taxon>
        <taxon>Viridiplantae</taxon>
        <taxon>Chlorophyta</taxon>
        <taxon>Pyramimonadophyceae</taxon>
        <taxon>Pyramimonadales</taxon>
        <taxon>Pyramimonadaceae</taxon>
        <taxon>Cymbomonas</taxon>
    </lineage>
</organism>
<protein>
    <recommendedName>
        <fullName evidence="3">Protein kinase domain-containing protein</fullName>
    </recommendedName>
</protein>
<dbReference type="PANTHER" id="PTHR27001">
    <property type="entry name" value="OS01G0253100 PROTEIN"/>
    <property type="match status" value="1"/>
</dbReference>
<evidence type="ECO:0000256" key="1">
    <source>
        <dbReference type="ARBA" id="ARBA00022741"/>
    </source>
</evidence>
<comment type="caution">
    <text evidence="4">The sequence shown here is derived from an EMBL/GenBank/DDBJ whole genome shotgun (WGS) entry which is preliminary data.</text>
</comment>
<dbReference type="PROSITE" id="PS50011">
    <property type="entry name" value="PROTEIN_KINASE_DOM"/>
    <property type="match status" value="1"/>
</dbReference>
<dbReference type="AlphaFoldDB" id="A0AAE0F1X3"/>
<keyword evidence="5" id="KW-1185">Reference proteome</keyword>
<reference evidence="4 5" key="1">
    <citation type="journal article" date="2015" name="Genome Biol. Evol.">
        <title>Comparative Genomics of a Bacterivorous Green Alga Reveals Evolutionary Causalities and Consequences of Phago-Mixotrophic Mode of Nutrition.</title>
        <authorList>
            <person name="Burns J.A."/>
            <person name="Paasch A."/>
            <person name="Narechania A."/>
            <person name="Kim E."/>
        </authorList>
    </citation>
    <scope>NUCLEOTIDE SEQUENCE [LARGE SCALE GENOMIC DNA]</scope>
    <source>
        <strain evidence="4 5">PLY_AMNH</strain>
    </source>
</reference>
<dbReference type="PANTHER" id="PTHR27001:SF931">
    <property type="entry name" value="OS11G0664100 PROTEIN"/>
    <property type="match status" value="1"/>
</dbReference>
<dbReference type="EMBL" id="LGRX02028171">
    <property type="protein sequence ID" value="KAK3248362.1"/>
    <property type="molecule type" value="Genomic_DNA"/>
</dbReference>
<evidence type="ECO:0000256" key="2">
    <source>
        <dbReference type="ARBA" id="ARBA00022840"/>
    </source>
</evidence>
<dbReference type="InterPro" id="IPR000719">
    <property type="entry name" value="Prot_kinase_dom"/>
</dbReference>
<keyword evidence="1" id="KW-0547">Nucleotide-binding</keyword>
<evidence type="ECO:0000313" key="4">
    <source>
        <dbReference type="EMBL" id="KAK3248362.1"/>
    </source>
</evidence>
<dbReference type="GO" id="GO:0005524">
    <property type="term" value="F:ATP binding"/>
    <property type="evidence" value="ECO:0007669"/>
    <property type="project" value="UniProtKB-KW"/>
</dbReference>
<dbReference type="Pfam" id="PF07714">
    <property type="entry name" value="PK_Tyr_Ser-Thr"/>
    <property type="match status" value="1"/>
</dbReference>
<dbReference type="GO" id="GO:0005886">
    <property type="term" value="C:plasma membrane"/>
    <property type="evidence" value="ECO:0007669"/>
    <property type="project" value="TreeGrafter"/>
</dbReference>
<keyword evidence="2" id="KW-0067">ATP-binding</keyword>
<dbReference type="InterPro" id="IPR011009">
    <property type="entry name" value="Kinase-like_dom_sf"/>
</dbReference>
<dbReference type="GO" id="GO:0004672">
    <property type="term" value="F:protein kinase activity"/>
    <property type="evidence" value="ECO:0007669"/>
    <property type="project" value="InterPro"/>
</dbReference>
<name>A0AAE0F1X3_9CHLO</name>
<feature type="domain" description="Protein kinase" evidence="3">
    <location>
        <begin position="19"/>
        <end position="95"/>
    </location>
</feature>
<dbReference type="SUPFAM" id="SSF56112">
    <property type="entry name" value="Protein kinase-like (PK-like)"/>
    <property type="match status" value="1"/>
</dbReference>
<dbReference type="Gene3D" id="3.30.200.20">
    <property type="entry name" value="Phosphorylase Kinase, domain 1"/>
    <property type="match status" value="1"/>
</dbReference>
<dbReference type="Proteomes" id="UP001190700">
    <property type="component" value="Unassembled WGS sequence"/>
</dbReference>
<accession>A0AAE0F1X3</accession>
<dbReference type="InterPro" id="IPR001245">
    <property type="entry name" value="Ser-Thr/Tyr_kinase_cat_dom"/>
</dbReference>
<gene>
    <name evidence="4" type="ORF">CYMTET_42169</name>
</gene>
<sequence>MEPAKEVDWQLVREMTENFNYEKEIGEGGDSRVYRARFPGTHREFPSLEVAVKKFRAGTAARATAFQRELDMAQRLQHDNVLPVIAYARLHVKQG</sequence>
<evidence type="ECO:0000313" key="5">
    <source>
        <dbReference type="Proteomes" id="UP001190700"/>
    </source>
</evidence>
<proteinExistence type="predicted"/>